<dbReference type="OrthoDB" id="117751at2157"/>
<feature type="transmembrane region" description="Helical" evidence="1">
    <location>
        <begin position="39"/>
        <end position="62"/>
    </location>
</feature>
<feature type="transmembrane region" description="Helical" evidence="1">
    <location>
        <begin position="108"/>
        <end position="127"/>
    </location>
</feature>
<evidence type="ECO:0000313" key="2">
    <source>
        <dbReference type="EMBL" id="PWR71631.1"/>
    </source>
</evidence>
<dbReference type="Proteomes" id="UP000245657">
    <property type="component" value="Unassembled WGS sequence"/>
</dbReference>
<keyword evidence="1" id="KW-1133">Transmembrane helix</keyword>
<proteinExistence type="predicted"/>
<sequence length="172" mass="19072">MSVSEFIPIIFIVITIIGALAQILREWPRSDNARRAEIFLNWAFLLIIGIGGIWAFIGHTLFADLVAESIGWPVGNPFQQEVALANLAIGVLGILALLIPGTFRIAPLIAYAIFMMGAGIGHIWQIISNQNLSENNAGLVLWLDLCMPMILIGLYLLSEWLQKHKTQPSLRR</sequence>
<comment type="caution">
    <text evidence="2">The sequence shown here is derived from an EMBL/GenBank/DDBJ whole genome shotgun (WGS) entry which is preliminary data.</text>
</comment>
<feature type="transmembrane region" description="Helical" evidence="1">
    <location>
        <begin position="82"/>
        <end position="101"/>
    </location>
</feature>
<dbReference type="AlphaFoldDB" id="A0A2V2N7T9"/>
<dbReference type="InterPro" id="IPR046740">
    <property type="entry name" value="DUF6790"/>
</dbReference>
<evidence type="ECO:0000313" key="3">
    <source>
        <dbReference type="Proteomes" id="UP000245657"/>
    </source>
</evidence>
<dbReference type="Pfam" id="PF20589">
    <property type="entry name" value="DUF6790"/>
    <property type="match status" value="1"/>
</dbReference>
<keyword evidence="1" id="KW-0812">Transmembrane</keyword>
<organism evidence="2 3">
    <name type="scientific">Methanospirillum lacunae</name>
    <dbReference type="NCBI Taxonomy" id="668570"/>
    <lineage>
        <taxon>Archaea</taxon>
        <taxon>Methanobacteriati</taxon>
        <taxon>Methanobacteriota</taxon>
        <taxon>Stenosarchaea group</taxon>
        <taxon>Methanomicrobia</taxon>
        <taxon>Methanomicrobiales</taxon>
        <taxon>Methanospirillaceae</taxon>
        <taxon>Methanospirillum</taxon>
    </lineage>
</organism>
<keyword evidence="3" id="KW-1185">Reference proteome</keyword>
<reference evidence="2 3" key="1">
    <citation type="submission" date="2018-05" db="EMBL/GenBank/DDBJ databases">
        <title>Draft genome of Methanospirillum lacunae Ki8-1.</title>
        <authorList>
            <person name="Dueholm M.S."/>
            <person name="Nielsen P.H."/>
            <person name="Bakmann L.F."/>
            <person name="Otzen D.E."/>
        </authorList>
    </citation>
    <scope>NUCLEOTIDE SEQUENCE [LARGE SCALE GENOMIC DNA]</scope>
    <source>
        <strain evidence="2 3">Ki8-1</strain>
    </source>
</reference>
<dbReference type="RefSeq" id="WP_109969250.1">
    <property type="nucleotide sequence ID" value="NZ_CP176093.1"/>
</dbReference>
<dbReference type="EMBL" id="QGMY01000008">
    <property type="protein sequence ID" value="PWR71631.1"/>
    <property type="molecule type" value="Genomic_DNA"/>
</dbReference>
<accession>A0A2V2N7T9</accession>
<keyword evidence="1" id="KW-0472">Membrane</keyword>
<gene>
    <name evidence="2" type="ORF">DK846_12330</name>
</gene>
<dbReference type="GeneID" id="97550204"/>
<evidence type="ECO:0000256" key="1">
    <source>
        <dbReference type="SAM" id="Phobius"/>
    </source>
</evidence>
<name>A0A2V2N7T9_9EURY</name>
<feature type="transmembrane region" description="Helical" evidence="1">
    <location>
        <begin position="6"/>
        <end position="27"/>
    </location>
</feature>
<feature type="transmembrane region" description="Helical" evidence="1">
    <location>
        <begin position="139"/>
        <end position="157"/>
    </location>
</feature>
<protein>
    <submittedName>
        <fullName evidence="2">Uncharacterized protein</fullName>
    </submittedName>
</protein>